<evidence type="ECO:0000313" key="2">
    <source>
        <dbReference type="EMBL" id="SPD60991.1"/>
    </source>
</evidence>
<evidence type="ECO:0000313" key="4">
    <source>
        <dbReference type="Proteomes" id="UP000256710"/>
    </source>
</evidence>
<evidence type="ECO:0000313" key="3">
    <source>
        <dbReference type="Proteomes" id="UP000255168"/>
    </source>
</evidence>
<keyword evidence="2" id="KW-0614">Plasmid</keyword>
<reference evidence="3 4" key="1">
    <citation type="submission" date="2018-01" db="EMBL/GenBank/DDBJ databases">
        <authorList>
            <person name="Clerissi C."/>
        </authorList>
    </citation>
    <scope>NUCLEOTIDE SEQUENCE [LARGE SCALE GENOMIC DNA]</scope>
    <source>
        <strain evidence="1">Cupriavidus taiwanensis STM 6082</strain>
        <strain evidence="2">Cupriavidus taiwanensis STM 6160</strain>
        <plasmid evidence="2">II</plasmid>
        <plasmid evidence="3">ii</plasmid>
    </source>
</reference>
<organism evidence="2 3">
    <name type="scientific">Cupriavidus neocaledonicus</name>
    <dbReference type="NCBI Taxonomy" id="1040979"/>
    <lineage>
        <taxon>Bacteria</taxon>
        <taxon>Pseudomonadati</taxon>
        <taxon>Pseudomonadota</taxon>
        <taxon>Betaproteobacteria</taxon>
        <taxon>Burkholderiales</taxon>
        <taxon>Burkholderiaceae</taxon>
        <taxon>Cupriavidus</taxon>
    </lineage>
</organism>
<name>A0A375HRZ2_9BURK</name>
<geneLocation type="plasmid" evidence="3">
    <name>ii</name>
</geneLocation>
<proteinExistence type="predicted"/>
<dbReference type="EMBL" id="OFTC01000043">
    <property type="protein sequence ID" value="SOZ39680.1"/>
    <property type="molecule type" value="Genomic_DNA"/>
</dbReference>
<dbReference type="AlphaFoldDB" id="A0A375HRZ2"/>
<keyword evidence="4" id="KW-1185">Reference proteome</keyword>
<protein>
    <submittedName>
        <fullName evidence="2">Uncharacterized protein</fullName>
    </submittedName>
</protein>
<accession>A0A375HRZ2</accession>
<geneLocation type="plasmid" evidence="2">
    <name>II</name>
</geneLocation>
<gene>
    <name evidence="1" type="ORF">CBM2605_B40011</name>
    <name evidence="2" type="ORF">CBM2607_MP21649</name>
</gene>
<dbReference type="EMBL" id="LT984807">
    <property type="protein sequence ID" value="SPD60991.1"/>
    <property type="molecule type" value="Genomic_DNA"/>
</dbReference>
<dbReference type="Proteomes" id="UP000255168">
    <property type="component" value="Plasmid II"/>
</dbReference>
<dbReference type="Proteomes" id="UP000256710">
    <property type="component" value="Unassembled WGS sequence"/>
</dbReference>
<evidence type="ECO:0000313" key="1">
    <source>
        <dbReference type="EMBL" id="SOZ39680.1"/>
    </source>
</evidence>
<sequence>MGGAESLFDGYTYLQGVNWKF</sequence>